<dbReference type="Pfam" id="PF12697">
    <property type="entry name" value="Abhydrolase_6"/>
    <property type="match status" value="1"/>
</dbReference>
<accession>A0ABP9ZZ01</accession>
<reference evidence="2 3" key="1">
    <citation type="submission" date="2024-04" db="EMBL/GenBank/DDBJ databases">
        <title>Draft genome sequence of Thalassolituus maritimus NBRC 116585.</title>
        <authorList>
            <person name="Miyakawa T."/>
            <person name="Kusuya Y."/>
            <person name="Miura T."/>
        </authorList>
    </citation>
    <scope>NUCLEOTIDE SEQUENCE [LARGE SCALE GENOMIC DNA]</scope>
    <source>
        <strain evidence="2 3">5NW40-0001</strain>
    </source>
</reference>
<sequence length="308" mass="33459">MNKHPIDGVNCAGLMLAARTTGPLFGYDRSAGEGQPVHFLHGNGFCGLTLAPFASHMASSDQPLFFSDLPGHGGTAGPGEPVQPDWNRMADQVADSIAALSQAPVVGVGHSMGGVVSLLAAARYPQLFARIVLLDPVLFGREVIFYQRLMRKTGLWQRSALVKSVTARRSQWPDVATMLKDLRKKKLYRDWESEALEAFVRFATRPVMATEDAKEAIELACAPAWEASIFGSYPRGLWKAVRQIQVPVDIITATDSYPFIRPAVKRAVAVNPNIHHHVFNGGHCFPMESSALAAASVSDILADSRQVV</sequence>
<dbReference type="PANTHER" id="PTHR43798:SF33">
    <property type="entry name" value="HYDROLASE, PUTATIVE (AFU_ORTHOLOGUE AFUA_2G14860)-RELATED"/>
    <property type="match status" value="1"/>
</dbReference>
<dbReference type="Gene3D" id="3.40.50.1820">
    <property type="entry name" value="alpha/beta hydrolase"/>
    <property type="match status" value="1"/>
</dbReference>
<dbReference type="InterPro" id="IPR029058">
    <property type="entry name" value="AB_hydrolase_fold"/>
</dbReference>
<dbReference type="InterPro" id="IPR050266">
    <property type="entry name" value="AB_hydrolase_sf"/>
</dbReference>
<dbReference type="PANTHER" id="PTHR43798">
    <property type="entry name" value="MONOACYLGLYCEROL LIPASE"/>
    <property type="match status" value="1"/>
</dbReference>
<evidence type="ECO:0000313" key="2">
    <source>
        <dbReference type="EMBL" id="GAA6145375.1"/>
    </source>
</evidence>
<dbReference type="PRINTS" id="PR00111">
    <property type="entry name" value="ABHYDROLASE"/>
</dbReference>
<dbReference type="RefSeq" id="WP_353294325.1">
    <property type="nucleotide sequence ID" value="NZ_BAABWH010000003.1"/>
</dbReference>
<dbReference type="InterPro" id="IPR000073">
    <property type="entry name" value="AB_hydrolase_1"/>
</dbReference>
<name>A0ABP9ZZ01_9GAMM</name>
<protein>
    <submittedName>
        <fullName evidence="2">Alpha/beta hydrolase PoxA</fullName>
    </submittedName>
</protein>
<proteinExistence type="predicted"/>
<organism evidence="2 3">
    <name type="scientific">Thalassolituus maritimus</name>
    <dbReference type="NCBI Taxonomy" id="484498"/>
    <lineage>
        <taxon>Bacteria</taxon>
        <taxon>Pseudomonadati</taxon>
        <taxon>Pseudomonadota</taxon>
        <taxon>Gammaproteobacteria</taxon>
        <taxon>Oceanospirillales</taxon>
        <taxon>Oceanospirillaceae</taxon>
        <taxon>Thalassolituus</taxon>
    </lineage>
</organism>
<evidence type="ECO:0000259" key="1">
    <source>
        <dbReference type="Pfam" id="PF12697"/>
    </source>
</evidence>
<gene>
    <name evidence="2" type="primary">poxA</name>
    <name evidence="2" type="ORF">NBRC116585_14930</name>
</gene>
<evidence type="ECO:0000313" key="3">
    <source>
        <dbReference type="Proteomes" id="UP001481413"/>
    </source>
</evidence>
<dbReference type="Proteomes" id="UP001481413">
    <property type="component" value="Unassembled WGS sequence"/>
</dbReference>
<keyword evidence="2" id="KW-0378">Hydrolase</keyword>
<dbReference type="SUPFAM" id="SSF53474">
    <property type="entry name" value="alpha/beta-Hydrolases"/>
    <property type="match status" value="1"/>
</dbReference>
<feature type="domain" description="AB hydrolase-1" evidence="1">
    <location>
        <begin position="39"/>
        <end position="291"/>
    </location>
</feature>
<keyword evidence="3" id="KW-1185">Reference proteome</keyword>
<comment type="caution">
    <text evidence="2">The sequence shown here is derived from an EMBL/GenBank/DDBJ whole genome shotgun (WGS) entry which is preliminary data.</text>
</comment>
<dbReference type="EMBL" id="BAABWH010000003">
    <property type="protein sequence ID" value="GAA6145375.1"/>
    <property type="molecule type" value="Genomic_DNA"/>
</dbReference>
<dbReference type="GO" id="GO:0016787">
    <property type="term" value="F:hydrolase activity"/>
    <property type="evidence" value="ECO:0007669"/>
    <property type="project" value="UniProtKB-KW"/>
</dbReference>